<keyword evidence="3" id="KW-0949">S-adenosyl-L-methionine</keyword>
<dbReference type="SUPFAM" id="SSF53335">
    <property type="entry name" value="S-adenosyl-L-methionine-dependent methyltransferases"/>
    <property type="match status" value="1"/>
</dbReference>
<sequence length="226" mass="23959">MNASSATPEQAIVAHVNRTANHDEALLVAIEAAEEFGLMYPDTITGEFLTLLAAHAGSSATLAGHTPTAIVMSSASGVVGSYLFAGMSDGHLTCIEPEVQYQQLAKEAFAASGKRPNSFRFLPSSPLDVVSRLAQESYDLAVAEAHEEDLIPLVKATLPALRPGGLIILMDTLVDGLIGDESRTDRQTTAAREADEFFRELQDVQVSRLPLGAGLTLLTKVSAPQN</sequence>
<accession>A0A0A2DPG4</accession>
<evidence type="ECO:0000256" key="1">
    <source>
        <dbReference type="ARBA" id="ARBA00022603"/>
    </source>
</evidence>
<dbReference type="GO" id="GO:0008171">
    <property type="term" value="F:O-methyltransferase activity"/>
    <property type="evidence" value="ECO:0007669"/>
    <property type="project" value="InterPro"/>
</dbReference>
<protein>
    <submittedName>
        <fullName evidence="4">Methyltransferase</fullName>
    </submittedName>
</protein>
<dbReference type="Proteomes" id="UP000030145">
    <property type="component" value="Unassembled WGS sequence"/>
</dbReference>
<evidence type="ECO:0000256" key="3">
    <source>
        <dbReference type="ARBA" id="ARBA00022691"/>
    </source>
</evidence>
<dbReference type="Gene3D" id="3.40.50.150">
    <property type="entry name" value="Vaccinia Virus protein VP39"/>
    <property type="match status" value="1"/>
</dbReference>
<keyword evidence="2 4" id="KW-0808">Transferase</keyword>
<dbReference type="EMBL" id="JRVJ01000005">
    <property type="protein sequence ID" value="KGM18766.1"/>
    <property type="molecule type" value="Genomic_DNA"/>
</dbReference>
<keyword evidence="1 4" id="KW-0489">Methyltransferase</keyword>
<dbReference type="GO" id="GO:0032259">
    <property type="term" value="P:methylation"/>
    <property type="evidence" value="ECO:0007669"/>
    <property type="project" value="UniProtKB-KW"/>
</dbReference>
<dbReference type="InterPro" id="IPR002935">
    <property type="entry name" value="SAM_O-MeTrfase"/>
</dbReference>
<proteinExistence type="predicted"/>
<dbReference type="Pfam" id="PF01596">
    <property type="entry name" value="Methyltransf_3"/>
    <property type="match status" value="1"/>
</dbReference>
<dbReference type="InterPro" id="IPR029063">
    <property type="entry name" value="SAM-dependent_MTases_sf"/>
</dbReference>
<gene>
    <name evidence="4" type="ORF">MA47_05570</name>
</gene>
<dbReference type="GeneID" id="300553187"/>
<reference evidence="4 5" key="1">
    <citation type="submission" date="2014-10" db="EMBL/GenBank/DDBJ databases">
        <title>Whole Genome sequence of Corynebacterium auriscanis strain CIP 106629.</title>
        <authorList>
            <person name="Hassan S.S."/>
            <person name="Jamal S.B."/>
            <person name="Tiwari S."/>
            <person name="Oliveira L.D.C."/>
            <person name="Souza F."/>
            <person name="Mariano D.C."/>
            <person name="Almeida S."/>
            <person name="Dorella F."/>
            <person name="Pereira F."/>
            <person name="Carvalho A."/>
            <person name="Leal C.A."/>
            <person name="Soares S.D.C."/>
            <person name="Figueiredo H.C."/>
            <person name="Silva A."/>
            <person name="Azevedo V.A."/>
        </authorList>
    </citation>
    <scope>NUCLEOTIDE SEQUENCE [LARGE SCALE GENOMIC DNA]</scope>
    <source>
        <strain evidence="4 5">CIP 106629</strain>
    </source>
</reference>
<keyword evidence="5" id="KW-1185">Reference proteome</keyword>
<evidence type="ECO:0000256" key="2">
    <source>
        <dbReference type="ARBA" id="ARBA00022679"/>
    </source>
</evidence>
<name>A0A0A2DPG4_9CORY</name>
<dbReference type="RefSeq" id="WP_035114142.1">
    <property type="nucleotide sequence ID" value="NZ_CP047046.1"/>
</dbReference>
<evidence type="ECO:0000313" key="4">
    <source>
        <dbReference type="EMBL" id="KGM18766.1"/>
    </source>
</evidence>
<evidence type="ECO:0000313" key="5">
    <source>
        <dbReference type="Proteomes" id="UP000030145"/>
    </source>
</evidence>
<dbReference type="AlphaFoldDB" id="A0A0A2DPG4"/>
<organism evidence="4 5">
    <name type="scientific">Corynebacterium auriscanis</name>
    <dbReference type="NCBI Taxonomy" id="99807"/>
    <lineage>
        <taxon>Bacteria</taxon>
        <taxon>Bacillati</taxon>
        <taxon>Actinomycetota</taxon>
        <taxon>Actinomycetes</taxon>
        <taxon>Mycobacteriales</taxon>
        <taxon>Corynebacteriaceae</taxon>
        <taxon>Corynebacterium</taxon>
    </lineage>
</organism>
<dbReference type="PROSITE" id="PS51682">
    <property type="entry name" value="SAM_OMT_I"/>
    <property type="match status" value="1"/>
</dbReference>
<comment type="caution">
    <text evidence="4">The sequence shown here is derived from an EMBL/GenBank/DDBJ whole genome shotgun (WGS) entry which is preliminary data.</text>
</comment>